<dbReference type="InterPro" id="IPR001453">
    <property type="entry name" value="MoaB/Mog_dom"/>
</dbReference>
<dbReference type="CDD" id="cd00885">
    <property type="entry name" value="cinA"/>
    <property type="match status" value="1"/>
</dbReference>
<dbReference type="Proteomes" id="UP001063698">
    <property type="component" value="Chromosome"/>
</dbReference>
<dbReference type="Gene3D" id="3.40.980.10">
    <property type="entry name" value="MoaB/Mog-like domain"/>
    <property type="match status" value="1"/>
</dbReference>
<dbReference type="SMART" id="SM00852">
    <property type="entry name" value="MoCF_biosynth"/>
    <property type="match status" value="1"/>
</dbReference>
<dbReference type="InterPro" id="IPR050101">
    <property type="entry name" value="CinA"/>
</dbReference>
<accession>A0A977K9N6</accession>
<evidence type="ECO:0000313" key="2">
    <source>
        <dbReference type="EMBL" id="UXD21589.1"/>
    </source>
</evidence>
<gene>
    <name evidence="2" type="ORF">IPA_05690</name>
</gene>
<dbReference type="InterPro" id="IPR036425">
    <property type="entry name" value="MoaB/Mog-like_dom_sf"/>
</dbReference>
<dbReference type="PANTHER" id="PTHR13939">
    <property type="entry name" value="NICOTINAMIDE-NUCLEOTIDE AMIDOHYDROLASE PNCC"/>
    <property type="match status" value="1"/>
</dbReference>
<dbReference type="KEGG" id="ipc:IPA_05690"/>
<feature type="domain" description="MoaB/Mog" evidence="1">
    <location>
        <begin position="13"/>
        <end position="179"/>
    </location>
</feature>
<dbReference type="AlphaFoldDB" id="A0A977K9N6"/>
<protein>
    <submittedName>
        <fullName evidence="2">Competence protein ComA</fullName>
    </submittedName>
</protein>
<organism evidence="2 3">
    <name type="scientific">Ignicoccus pacificus DSM 13166</name>
    <dbReference type="NCBI Taxonomy" id="940294"/>
    <lineage>
        <taxon>Archaea</taxon>
        <taxon>Thermoproteota</taxon>
        <taxon>Thermoprotei</taxon>
        <taxon>Desulfurococcales</taxon>
        <taxon>Desulfurococcaceae</taxon>
        <taxon>Ignicoccus</taxon>
    </lineage>
</organism>
<evidence type="ECO:0000259" key="1">
    <source>
        <dbReference type="SMART" id="SM00852"/>
    </source>
</evidence>
<dbReference type="Pfam" id="PF00994">
    <property type="entry name" value="MoCF_biosynth"/>
    <property type="match status" value="1"/>
</dbReference>
<evidence type="ECO:0000313" key="3">
    <source>
        <dbReference type="Proteomes" id="UP001063698"/>
    </source>
</evidence>
<proteinExistence type="predicted"/>
<keyword evidence="3" id="KW-1185">Reference proteome</keyword>
<dbReference type="SUPFAM" id="SSF53218">
    <property type="entry name" value="Molybdenum cofactor biosynthesis proteins"/>
    <property type="match status" value="1"/>
</dbReference>
<dbReference type="EMBL" id="CP006868">
    <property type="protein sequence ID" value="UXD21589.1"/>
    <property type="molecule type" value="Genomic_DNA"/>
</dbReference>
<dbReference type="PANTHER" id="PTHR13939:SF0">
    <property type="entry name" value="NMN AMIDOHYDROLASE-LIKE PROTEIN YFAY"/>
    <property type="match status" value="1"/>
</dbReference>
<dbReference type="NCBIfam" id="TIGR00177">
    <property type="entry name" value="molyb_syn"/>
    <property type="match status" value="1"/>
</dbReference>
<name>A0A977K9N6_9CREN</name>
<reference evidence="2" key="1">
    <citation type="submission" date="2013-11" db="EMBL/GenBank/DDBJ databases">
        <title>Comparative genomics of Ignicoccus.</title>
        <authorList>
            <person name="Podar M."/>
        </authorList>
    </citation>
    <scope>NUCLEOTIDE SEQUENCE</scope>
    <source>
        <strain evidence="2">DSM 13166</strain>
    </source>
</reference>
<sequence>MSSLIFNKFWKAAIVVIGNEILIGRVLDTNSYKIAKMLTMIGYDVTEIRKVRDDVEVIAKTIKELMLDNGVIITTGGLGPTYDDLTAEALAYAVGSPLCLKDDALEMVRERLEKMGLKLDDTRKKMAIIPCISVPIPNPVGVAPGIALFTPRTKIFSLPGVPKEMEAMMEKYVLPILEKENLMVRAEACERLEGVREADIAPMIAEFAKEHPEIYVKTHPGIENGKSFVKLCIMASAESKEEAERRAKSLLKNLLNRIAQSGAL</sequence>